<dbReference type="GO" id="GO:0051536">
    <property type="term" value="F:iron-sulfur cluster binding"/>
    <property type="evidence" value="ECO:0007669"/>
    <property type="project" value="UniProtKB-KW"/>
</dbReference>
<reference evidence="8 9" key="1">
    <citation type="submission" date="2020-05" db="EMBL/GenBank/DDBJ databases">
        <title>Complete genome of Desulfobulbus oligotrophicus.</title>
        <authorList>
            <person name="Podar M."/>
        </authorList>
    </citation>
    <scope>NUCLEOTIDE SEQUENCE [LARGE SCALE GENOMIC DNA]</scope>
    <source>
        <strain evidence="8 9">Prop6</strain>
    </source>
</reference>
<dbReference type="Pfam" id="PF12447">
    <property type="entry name" value="DUF3683"/>
    <property type="match status" value="1"/>
</dbReference>
<dbReference type="InterPro" id="IPR004017">
    <property type="entry name" value="Cys_rich_dom"/>
</dbReference>
<dbReference type="SUPFAM" id="SSF56176">
    <property type="entry name" value="FAD-binding/transporter-associated domain-like"/>
    <property type="match status" value="1"/>
</dbReference>
<dbReference type="PROSITE" id="PS00198">
    <property type="entry name" value="4FE4S_FER_1"/>
    <property type="match status" value="1"/>
</dbReference>
<dbReference type="Pfam" id="PF01565">
    <property type="entry name" value="FAD_binding_4"/>
    <property type="match status" value="1"/>
</dbReference>
<dbReference type="SUPFAM" id="SSF55103">
    <property type="entry name" value="FAD-linked oxidases, C-terminal domain"/>
    <property type="match status" value="1"/>
</dbReference>
<evidence type="ECO:0000313" key="9">
    <source>
        <dbReference type="Proteomes" id="UP000596092"/>
    </source>
</evidence>
<dbReference type="AlphaFoldDB" id="A0A7T5VE10"/>
<dbReference type="GO" id="GO:0016491">
    <property type="term" value="F:oxidoreductase activity"/>
    <property type="evidence" value="ECO:0007669"/>
    <property type="project" value="UniProtKB-ARBA"/>
</dbReference>
<keyword evidence="3" id="KW-0274">FAD</keyword>
<dbReference type="InterPro" id="IPR022153">
    <property type="entry name" value="DUF3683"/>
</dbReference>
<evidence type="ECO:0000259" key="6">
    <source>
        <dbReference type="PROSITE" id="PS51379"/>
    </source>
</evidence>
<dbReference type="InterPro" id="IPR016164">
    <property type="entry name" value="FAD-linked_Oxase-like_C"/>
</dbReference>
<dbReference type="PROSITE" id="PS51387">
    <property type="entry name" value="FAD_PCMH"/>
    <property type="match status" value="1"/>
</dbReference>
<dbReference type="Gene3D" id="3.30.465.10">
    <property type="match status" value="1"/>
</dbReference>
<accession>A0A7T5VE10</accession>
<dbReference type="InterPro" id="IPR017896">
    <property type="entry name" value="4Fe4S_Fe-S-bd"/>
</dbReference>
<dbReference type="PANTHER" id="PTHR42934:SF2">
    <property type="entry name" value="GLYCOLATE OXIDASE SUBUNIT GLCD"/>
    <property type="match status" value="1"/>
</dbReference>
<dbReference type="Pfam" id="PF02913">
    <property type="entry name" value="FAD-oxidase_C"/>
    <property type="match status" value="2"/>
</dbReference>
<dbReference type="Pfam" id="PF13183">
    <property type="entry name" value="Fer4_8"/>
    <property type="match status" value="1"/>
</dbReference>
<evidence type="ECO:0000256" key="4">
    <source>
        <dbReference type="ARBA" id="ARBA00023004"/>
    </source>
</evidence>
<proteinExistence type="predicted"/>
<dbReference type="KEGG" id="dog:HP555_10040"/>
<keyword evidence="1" id="KW-0285">Flavoprotein</keyword>
<dbReference type="GO" id="GO:0046872">
    <property type="term" value="F:metal ion binding"/>
    <property type="evidence" value="ECO:0007669"/>
    <property type="project" value="UniProtKB-KW"/>
</dbReference>
<dbReference type="InterPro" id="IPR051914">
    <property type="entry name" value="FAD-linked_OxidoTrans_Type4"/>
</dbReference>
<protein>
    <submittedName>
        <fullName evidence="8">FAD/FMN-binding oxidoreductase</fullName>
    </submittedName>
</protein>
<keyword evidence="9" id="KW-1185">Reference proteome</keyword>
<evidence type="ECO:0000259" key="7">
    <source>
        <dbReference type="PROSITE" id="PS51387"/>
    </source>
</evidence>
<evidence type="ECO:0000256" key="2">
    <source>
        <dbReference type="ARBA" id="ARBA00022723"/>
    </source>
</evidence>
<keyword evidence="2" id="KW-0479">Metal-binding</keyword>
<dbReference type="SUPFAM" id="SSF46548">
    <property type="entry name" value="alpha-helical ferredoxin"/>
    <property type="match status" value="1"/>
</dbReference>
<dbReference type="InterPro" id="IPR016169">
    <property type="entry name" value="FAD-bd_PCMH_sub2"/>
</dbReference>
<feature type="domain" description="FAD-binding PCMH-type" evidence="7">
    <location>
        <begin position="167"/>
        <end position="398"/>
    </location>
</feature>
<dbReference type="GO" id="GO:0071949">
    <property type="term" value="F:FAD binding"/>
    <property type="evidence" value="ECO:0007669"/>
    <property type="project" value="InterPro"/>
</dbReference>
<dbReference type="InterPro" id="IPR016166">
    <property type="entry name" value="FAD-bd_PCMH"/>
</dbReference>
<dbReference type="Proteomes" id="UP000596092">
    <property type="component" value="Chromosome"/>
</dbReference>
<dbReference type="EMBL" id="CP054140">
    <property type="protein sequence ID" value="QQG66179.1"/>
    <property type="molecule type" value="Genomic_DNA"/>
</dbReference>
<organism evidence="8 9">
    <name type="scientific">Desulfobulbus oligotrophicus</name>
    <dbReference type="NCBI Taxonomy" id="1909699"/>
    <lineage>
        <taxon>Bacteria</taxon>
        <taxon>Pseudomonadati</taxon>
        <taxon>Thermodesulfobacteriota</taxon>
        <taxon>Desulfobulbia</taxon>
        <taxon>Desulfobulbales</taxon>
        <taxon>Desulfobulbaceae</taxon>
        <taxon>Desulfobulbus</taxon>
    </lineage>
</organism>
<evidence type="ECO:0000256" key="3">
    <source>
        <dbReference type="ARBA" id="ARBA00022827"/>
    </source>
</evidence>
<evidence type="ECO:0000256" key="5">
    <source>
        <dbReference type="ARBA" id="ARBA00023014"/>
    </source>
</evidence>
<dbReference type="RefSeq" id="WP_199262082.1">
    <property type="nucleotide sequence ID" value="NZ_CP054140.1"/>
</dbReference>
<sequence length="1214" mass="136762">MNPTNYREIPYNFTSADDQLIIRHFFGAAVWEDLEELRSQRVTGRSARLVMRCIGDLFILHRNPFLYQELIDSPRRRRFFFKTMKKDLNIIEHTAKKVTVDQERTDKVVNLVRLCRERMHNLHKEISNATARRNTLRKRLGAIIGQENVYFDPFSIISHATDATDWRLHLPVAVVRPDTEEQMPPLLAAIADLGLYIIPRGGGTGLTGGAVPVSADCVMINTEKLNRIHGISHRAFTAEDGNVRQMPVLRLESGVITQDAMQYAEQHNLVFATDPTSAWASTIGGNIAENAGGKTAVLWGTAIDNLLGYTIAMPESGLLRVQRINHPMRKIMPDDEVIYEIRDDQDRLLQRIELRGDAIRKKGLWKDITNKALSGLPGVQKEGTDGIITSAEFILYPAYKKKLTCCLEFFGPDMDEASRVIVEISEQFVNRGEEALMALEHFDEEYIKAINYKVKAARSEMPKAVLLIDMVGHTTEQVLRGKQTLLNLLAQYTNTEIFVASDADEADRFWRDRKKLGAIAARTNAFKLNEDIVLPLPMLAEFARFVDATNIEEDRYNQQSVVHAIMAYLQVAEPLEDPDWMEAKIPKADEYCTTALTALETTENTLLRNEKHLQTLTNNLLELFRGYPRISSNIRRIVDETRQRRIIIATHMHAGDGNVHVNIPVFSNDRLMMQRAAETADTVMGKAVTLGGVVSGEHGIGITKMKFLDEYLIDELSEYRRRIDPRGVMNPGKLVDPDIINKVFTPSFNLLELEARILQHGSLETLSLKISKCIRCGKCKADCCVFYPGSSLFFHPRNKNLAIGSLIEALLYDMQRSHFPRFNQLKNLEQIADHCTLCGKCLKPCPVDIDTAQVSILEREILSERGYKHTPLPTKLSLYYLKTRNQTYNTVFRTTVVKWGARVQQYAAGLLQKAPEKVRSLPWHTVQILKSSMLPPSSRPLRDLLPKTTLNETLLFTPRGPIRNTVFYFPGCGSERLYGDIAEAALYDLLKTGTRVVLPPAHLCCGFPHRANAKQRMHSDVTLRDTIILSQIRDMFGYINFEALVVSCGTCREALRELGAETIFQCSLMDIAFFVLEHAPEHFTKTPTRSFFYHAPCHDSLQGEGPLMLRQIGGQVTSVPGCCSEAGTLALSRPDITGAMLKRKRDELDSAISRENSATVIATNCPSCLSGLGRNRDRGVTPQHLAVLLAENLGGDSWRNELEELVKSAEVVTF</sequence>
<dbReference type="InterPro" id="IPR009051">
    <property type="entry name" value="Helical_ferredxn"/>
</dbReference>
<evidence type="ECO:0000256" key="1">
    <source>
        <dbReference type="ARBA" id="ARBA00022630"/>
    </source>
</evidence>
<name>A0A7T5VE10_9BACT</name>
<dbReference type="Gene3D" id="1.10.1060.10">
    <property type="entry name" value="Alpha-helical ferredoxin"/>
    <property type="match status" value="1"/>
</dbReference>
<dbReference type="InterPro" id="IPR017900">
    <property type="entry name" value="4Fe4S_Fe_S_CS"/>
</dbReference>
<evidence type="ECO:0000313" key="8">
    <source>
        <dbReference type="EMBL" id="QQG66179.1"/>
    </source>
</evidence>
<feature type="domain" description="4Fe-4S ferredoxin-type" evidence="6">
    <location>
        <begin position="826"/>
        <end position="855"/>
    </location>
</feature>
<keyword evidence="4" id="KW-0408">Iron</keyword>
<keyword evidence="5" id="KW-0411">Iron-sulfur</keyword>
<dbReference type="InterPro" id="IPR004113">
    <property type="entry name" value="FAD-bd_oxidored_4_C"/>
</dbReference>
<dbReference type="InterPro" id="IPR036318">
    <property type="entry name" value="FAD-bd_PCMH-like_sf"/>
</dbReference>
<dbReference type="PROSITE" id="PS51379">
    <property type="entry name" value="4FE4S_FER_2"/>
    <property type="match status" value="1"/>
</dbReference>
<gene>
    <name evidence="8" type="ORF">HP555_10040</name>
</gene>
<dbReference type="Gene3D" id="3.30.70.2740">
    <property type="match status" value="1"/>
</dbReference>
<dbReference type="PANTHER" id="PTHR42934">
    <property type="entry name" value="GLYCOLATE OXIDASE SUBUNIT GLCD"/>
    <property type="match status" value="1"/>
</dbReference>
<dbReference type="InterPro" id="IPR006094">
    <property type="entry name" value="Oxid_FAD_bind_N"/>
</dbReference>
<dbReference type="Pfam" id="PF02754">
    <property type="entry name" value="CCG"/>
    <property type="match status" value="2"/>
</dbReference>